<proteinExistence type="predicted"/>
<sequence length="105" mass="11993">MKGSETKGNSYELTSYVRKFTFQFGIGGLRATELRISPPVVQRGSDATLACLYELTDAPLYSVKWYRGRHEFYRYSPTEQPATKIFPFAGINVDVSKTHNKKFTE</sequence>
<evidence type="ECO:0000313" key="2">
    <source>
        <dbReference type="Proteomes" id="UP000053268"/>
    </source>
</evidence>
<dbReference type="STRING" id="66420.A0A0N1I4J2"/>
<dbReference type="InterPro" id="IPR036179">
    <property type="entry name" value="Ig-like_dom_sf"/>
</dbReference>
<protein>
    <recommendedName>
        <fullName evidence="3">Ig-like domain-containing protein</fullName>
    </recommendedName>
</protein>
<gene>
    <name evidence="1" type="ORF">RR46_00728</name>
</gene>
<evidence type="ECO:0000313" key="1">
    <source>
        <dbReference type="EMBL" id="KPJ00865.1"/>
    </source>
</evidence>
<name>A0A0N1I4J2_PAPXU</name>
<dbReference type="Proteomes" id="UP000053268">
    <property type="component" value="Unassembled WGS sequence"/>
</dbReference>
<dbReference type="PANTHER" id="PTHR21261:SF6">
    <property type="entry name" value="BEATEN PATH IIA-RELATED"/>
    <property type="match status" value="1"/>
</dbReference>
<reference evidence="1 2" key="1">
    <citation type="journal article" date="2015" name="Nat. Commun.">
        <title>Outbred genome sequencing and CRISPR/Cas9 gene editing in butterflies.</title>
        <authorList>
            <person name="Li X."/>
            <person name="Fan D."/>
            <person name="Zhang W."/>
            <person name="Liu G."/>
            <person name="Zhang L."/>
            <person name="Zhao L."/>
            <person name="Fang X."/>
            <person name="Chen L."/>
            <person name="Dong Y."/>
            <person name="Chen Y."/>
            <person name="Ding Y."/>
            <person name="Zhao R."/>
            <person name="Feng M."/>
            <person name="Zhu Y."/>
            <person name="Feng Y."/>
            <person name="Jiang X."/>
            <person name="Zhu D."/>
            <person name="Xiang H."/>
            <person name="Feng X."/>
            <person name="Li S."/>
            <person name="Wang J."/>
            <person name="Zhang G."/>
            <person name="Kronforst M.R."/>
            <person name="Wang W."/>
        </authorList>
    </citation>
    <scope>NUCLEOTIDE SEQUENCE [LARGE SCALE GENOMIC DNA]</scope>
    <source>
        <strain evidence="1">Ya'a_city_454_Px</strain>
        <tissue evidence="1">Whole body</tissue>
    </source>
</reference>
<dbReference type="AlphaFoldDB" id="A0A0N1I4J2"/>
<dbReference type="EMBL" id="KQ459455">
    <property type="protein sequence ID" value="KPJ00865.1"/>
    <property type="molecule type" value="Genomic_DNA"/>
</dbReference>
<organism evidence="1 2">
    <name type="scientific">Papilio xuthus</name>
    <name type="common">Asian swallowtail butterfly</name>
    <dbReference type="NCBI Taxonomy" id="66420"/>
    <lineage>
        <taxon>Eukaryota</taxon>
        <taxon>Metazoa</taxon>
        <taxon>Ecdysozoa</taxon>
        <taxon>Arthropoda</taxon>
        <taxon>Hexapoda</taxon>
        <taxon>Insecta</taxon>
        <taxon>Pterygota</taxon>
        <taxon>Neoptera</taxon>
        <taxon>Endopterygota</taxon>
        <taxon>Lepidoptera</taxon>
        <taxon>Glossata</taxon>
        <taxon>Ditrysia</taxon>
        <taxon>Papilionoidea</taxon>
        <taxon>Papilionidae</taxon>
        <taxon>Papilioninae</taxon>
        <taxon>Papilio</taxon>
    </lineage>
</organism>
<keyword evidence="2" id="KW-1185">Reference proteome</keyword>
<dbReference type="SUPFAM" id="SSF48726">
    <property type="entry name" value="Immunoglobulin"/>
    <property type="match status" value="1"/>
</dbReference>
<accession>A0A0N1I4J2</accession>
<evidence type="ECO:0008006" key="3">
    <source>
        <dbReference type="Google" id="ProtNLM"/>
    </source>
</evidence>
<dbReference type="PANTHER" id="PTHR21261">
    <property type="entry name" value="BEAT PROTEIN"/>
    <property type="match status" value="1"/>
</dbReference>